<dbReference type="SUPFAM" id="SSF56645">
    <property type="entry name" value="Acyl-CoA dehydrogenase NM domain-like"/>
    <property type="match status" value="1"/>
</dbReference>
<comment type="cofactor">
    <cofactor evidence="1 6">
        <name>FAD</name>
        <dbReference type="ChEBI" id="CHEBI:57692"/>
    </cofactor>
</comment>
<evidence type="ECO:0000256" key="5">
    <source>
        <dbReference type="ARBA" id="ARBA00023002"/>
    </source>
</evidence>
<gene>
    <name evidence="10" type="ORF">SAMN04488540_12114</name>
</gene>
<name>A0A1G8ZUL4_9GAMM</name>
<organism evidence="10 11">
    <name type="scientific">Ferrimonas sediminum</name>
    <dbReference type="NCBI Taxonomy" id="718193"/>
    <lineage>
        <taxon>Bacteria</taxon>
        <taxon>Pseudomonadati</taxon>
        <taxon>Pseudomonadota</taxon>
        <taxon>Gammaproteobacteria</taxon>
        <taxon>Alteromonadales</taxon>
        <taxon>Ferrimonadaceae</taxon>
        <taxon>Ferrimonas</taxon>
    </lineage>
</organism>
<dbReference type="InterPro" id="IPR036250">
    <property type="entry name" value="AcylCo_DH-like_C"/>
</dbReference>
<dbReference type="Pfam" id="PF00441">
    <property type="entry name" value="Acyl-CoA_dh_1"/>
    <property type="match status" value="1"/>
</dbReference>
<evidence type="ECO:0000313" key="10">
    <source>
        <dbReference type="EMBL" id="SDK18796.1"/>
    </source>
</evidence>
<evidence type="ECO:0000256" key="3">
    <source>
        <dbReference type="ARBA" id="ARBA00022630"/>
    </source>
</evidence>
<evidence type="ECO:0000256" key="6">
    <source>
        <dbReference type="RuleBase" id="RU362125"/>
    </source>
</evidence>
<accession>A0A1G8ZUL4</accession>
<evidence type="ECO:0000259" key="9">
    <source>
        <dbReference type="Pfam" id="PF02771"/>
    </source>
</evidence>
<dbReference type="FunFam" id="1.10.540.10:FF:000009">
    <property type="entry name" value="Probable acyl-CoA dehydrogenase"/>
    <property type="match status" value="1"/>
</dbReference>
<evidence type="ECO:0000256" key="2">
    <source>
        <dbReference type="ARBA" id="ARBA00009347"/>
    </source>
</evidence>
<dbReference type="InterPro" id="IPR009100">
    <property type="entry name" value="AcylCoA_DH/oxidase_NM_dom_sf"/>
</dbReference>
<feature type="domain" description="Acyl-CoA dehydrogenase/oxidase N-terminal" evidence="9">
    <location>
        <begin position="9"/>
        <end position="119"/>
    </location>
</feature>
<keyword evidence="11" id="KW-1185">Reference proteome</keyword>
<dbReference type="OrthoDB" id="9769473at2"/>
<dbReference type="InterPro" id="IPR006091">
    <property type="entry name" value="Acyl-CoA_Oxase/DH_mid-dom"/>
</dbReference>
<dbReference type="Proteomes" id="UP000199527">
    <property type="component" value="Unassembled WGS sequence"/>
</dbReference>
<dbReference type="Gene3D" id="1.20.140.10">
    <property type="entry name" value="Butyryl-CoA Dehydrogenase, subunit A, domain 3"/>
    <property type="match status" value="1"/>
</dbReference>
<sequence length="382" mass="42302">MFPRTLFDSDQELFRDSVRRFIETEITPFHAQWEKDGCVDRALWNKAGEQGFLCPTLPEAYGGVEVDFRYNVIINEEIARAGASGIGWGLHSDIAVPYILNYGSEEQKQRYLPGCISGELVTAIAMTEPGTGSDLQGVKTTAVRDGDDWIINGSKTFITNGQHADLVIVVAKTDKSAGARGISLFLVEATRDGYSRGSNLEKVGMKAQDTSELFFEDVRVPADNLLGAEGQGFVYLMQELPQERLSVATNAISNTESILEQTVQYVSDRKAFGKPIAAFQNTQFKLAECKTRVDATRVFVDRCVELHLEGKLDAAMAAEAKLLTTELQGQVIDECLQLHGGYGYMWEYPVARAWADARVQRIYAGTSEVMKLIIARQMLEQG</sequence>
<dbReference type="InterPro" id="IPR037069">
    <property type="entry name" value="AcylCoA_DH/ox_N_sf"/>
</dbReference>
<dbReference type="Gene3D" id="2.40.110.10">
    <property type="entry name" value="Butyryl-CoA Dehydrogenase, subunit A, domain 2"/>
    <property type="match status" value="1"/>
</dbReference>
<dbReference type="FunFam" id="2.40.110.10:FF:000002">
    <property type="entry name" value="Acyl-CoA dehydrogenase fadE12"/>
    <property type="match status" value="1"/>
</dbReference>
<evidence type="ECO:0000259" key="8">
    <source>
        <dbReference type="Pfam" id="PF02770"/>
    </source>
</evidence>
<dbReference type="Pfam" id="PF02770">
    <property type="entry name" value="Acyl-CoA_dh_M"/>
    <property type="match status" value="1"/>
</dbReference>
<evidence type="ECO:0000259" key="7">
    <source>
        <dbReference type="Pfam" id="PF00441"/>
    </source>
</evidence>
<dbReference type="InterPro" id="IPR013786">
    <property type="entry name" value="AcylCoA_DH/ox_N"/>
</dbReference>
<feature type="domain" description="Acyl-CoA dehydrogenase/oxidase C-terminal" evidence="7">
    <location>
        <begin position="230"/>
        <end position="379"/>
    </location>
</feature>
<dbReference type="EMBL" id="FNEM01000021">
    <property type="protein sequence ID" value="SDK18796.1"/>
    <property type="molecule type" value="Genomic_DNA"/>
</dbReference>
<keyword evidence="4 6" id="KW-0274">FAD</keyword>
<protein>
    <submittedName>
        <fullName evidence="10">Acyl-CoA dehydrogenase</fullName>
    </submittedName>
</protein>
<dbReference type="InterPro" id="IPR006089">
    <property type="entry name" value="Acyl-CoA_DH_CS"/>
</dbReference>
<dbReference type="Gene3D" id="1.10.540.10">
    <property type="entry name" value="Acyl-CoA dehydrogenase/oxidase, N-terminal domain"/>
    <property type="match status" value="1"/>
</dbReference>
<dbReference type="PANTHER" id="PTHR43884:SF12">
    <property type="entry name" value="ISOVALERYL-COA DEHYDROGENASE, MITOCHONDRIAL-RELATED"/>
    <property type="match status" value="1"/>
</dbReference>
<keyword evidence="5 6" id="KW-0560">Oxidoreductase</keyword>
<dbReference type="FunFam" id="1.20.140.10:FF:000001">
    <property type="entry name" value="Acyl-CoA dehydrogenase"/>
    <property type="match status" value="1"/>
</dbReference>
<keyword evidence="3 6" id="KW-0285">Flavoprotein</keyword>
<dbReference type="RefSeq" id="WP_090367873.1">
    <property type="nucleotide sequence ID" value="NZ_FNEM01000021.1"/>
</dbReference>
<dbReference type="GO" id="GO:0050660">
    <property type="term" value="F:flavin adenine dinucleotide binding"/>
    <property type="evidence" value="ECO:0007669"/>
    <property type="project" value="InterPro"/>
</dbReference>
<dbReference type="PROSITE" id="PS00073">
    <property type="entry name" value="ACYL_COA_DH_2"/>
    <property type="match status" value="1"/>
</dbReference>
<reference evidence="11" key="1">
    <citation type="submission" date="2016-10" db="EMBL/GenBank/DDBJ databases">
        <authorList>
            <person name="Varghese N."/>
            <person name="Submissions S."/>
        </authorList>
    </citation>
    <scope>NUCLEOTIDE SEQUENCE [LARGE SCALE GENOMIC DNA]</scope>
    <source>
        <strain evidence="11">DSM 23317</strain>
    </source>
</reference>
<dbReference type="GO" id="GO:0003995">
    <property type="term" value="F:acyl-CoA dehydrogenase activity"/>
    <property type="evidence" value="ECO:0007669"/>
    <property type="project" value="InterPro"/>
</dbReference>
<dbReference type="InterPro" id="IPR009075">
    <property type="entry name" value="AcylCo_DH/oxidase_C"/>
</dbReference>
<dbReference type="Pfam" id="PF02771">
    <property type="entry name" value="Acyl-CoA_dh_N"/>
    <property type="match status" value="1"/>
</dbReference>
<dbReference type="SUPFAM" id="SSF47203">
    <property type="entry name" value="Acyl-CoA dehydrogenase C-terminal domain-like"/>
    <property type="match status" value="1"/>
</dbReference>
<feature type="domain" description="Acyl-CoA oxidase/dehydrogenase middle" evidence="8">
    <location>
        <begin position="123"/>
        <end position="218"/>
    </location>
</feature>
<evidence type="ECO:0000256" key="4">
    <source>
        <dbReference type="ARBA" id="ARBA00022827"/>
    </source>
</evidence>
<dbReference type="InterPro" id="IPR046373">
    <property type="entry name" value="Acyl-CoA_Oxase/DH_mid-dom_sf"/>
</dbReference>
<dbReference type="AlphaFoldDB" id="A0A1G8ZUL4"/>
<comment type="similarity">
    <text evidence="2 6">Belongs to the acyl-CoA dehydrogenase family.</text>
</comment>
<dbReference type="PANTHER" id="PTHR43884">
    <property type="entry name" value="ACYL-COA DEHYDROGENASE"/>
    <property type="match status" value="1"/>
</dbReference>
<proteinExistence type="inferred from homology"/>
<evidence type="ECO:0000313" key="11">
    <source>
        <dbReference type="Proteomes" id="UP000199527"/>
    </source>
</evidence>
<dbReference type="PIRSF" id="PIRSF016578">
    <property type="entry name" value="HsaA"/>
    <property type="match status" value="1"/>
</dbReference>
<evidence type="ECO:0000256" key="1">
    <source>
        <dbReference type="ARBA" id="ARBA00001974"/>
    </source>
</evidence>